<dbReference type="InterPro" id="IPR044742">
    <property type="entry name" value="DEAD/DEAH_RhlB"/>
</dbReference>
<dbReference type="PROSITE" id="PS51192">
    <property type="entry name" value="HELICASE_ATP_BIND_1"/>
    <property type="match status" value="1"/>
</dbReference>
<dbReference type="GO" id="GO:0003724">
    <property type="term" value="F:RNA helicase activity"/>
    <property type="evidence" value="ECO:0007669"/>
    <property type="project" value="TreeGrafter"/>
</dbReference>
<evidence type="ECO:0000313" key="8">
    <source>
        <dbReference type="EMBL" id="KIO75718.1"/>
    </source>
</evidence>
<keyword evidence="3 8" id="KW-0347">Helicase</keyword>
<evidence type="ECO:0000256" key="5">
    <source>
        <dbReference type="ARBA" id="ARBA00038437"/>
    </source>
</evidence>
<dbReference type="RefSeq" id="WP_041884364.1">
    <property type="nucleotide sequence ID" value="NZ_CP157278.1"/>
</dbReference>
<dbReference type="CDD" id="cd18787">
    <property type="entry name" value="SF2_C_DEAD"/>
    <property type="match status" value="1"/>
</dbReference>
<dbReference type="Gene3D" id="3.40.50.300">
    <property type="entry name" value="P-loop containing nucleotide triphosphate hydrolases"/>
    <property type="match status" value="2"/>
</dbReference>
<evidence type="ECO:0000259" key="6">
    <source>
        <dbReference type="PROSITE" id="PS51192"/>
    </source>
</evidence>
<accession>A0A0D0F2C0</accession>
<feature type="domain" description="Helicase C-terminal" evidence="7">
    <location>
        <begin position="216"/>
        <end position="362"/>
    </location>
</feature>
<evidence type="ECO:0000256" key="2">
    <source>
        <dbReference type="ARBA" id="ARBA00022801"/>
    </source>
</evidence>
<dbReference type="InterPro" id="IPR027417">
    <property type="entry name" value="P-loop_NTPase"/>
</dbReference>
<dbReference type="OrthoDB" id="9762011at2"/>
<dbReference type="InterPro" id="IPR012677">
    <property type="entry name" value="Nucleotide-bd_a/b_plait_sf"/>
</dbReference>
<dbReference type="PANTHER" id="PTHR47959:SF1">
    <property type="entry name" value="ATP-DEPENDENT RNA HELICASE DBPA"/>
    <property type="match status" value="1"/>
</dbReference>
<dbReference type="SMART" id="SM00487">
    <property type="entry name" value="DEXDc"/>
    <property type="match status" value="1"/>
</dbReference>
<proteinExistence type="inferred from homology"/>
<sequence>MMVEKVLGNLKITSLNEMQQASIAATDSGKDVVLLAPTGSGKTLGFLLPVLKKLNTATKGVQALVLVPSRELALQIEQVFKQMGTGFKVNCCYGGHPVKTERNNFEQPPALLIGTPGRIAYHLRKENFDESSITTLVLDEFDKALEFGFQEDMAYIIGTLRSLKQRMLTSATQMEVIPEFTGLKSPAEINFLKDVKVAPDLKLKKVMTTAEDKLDTLFELICKIGNKTTLLFCNHRETVDRISDLLIDKDLAHDIFHGGMEQDERERALLKFRNGSIKILITTDLASRGLDIPEVEYIIHYQLPYTEDAFLHRNGRTARMNAKGTAYLIMTEEEKYPFLKSDIEIEKLKGNYQLPKDSQWQTLYIAAGKKDKVNKIDIVGLLLKKGGLEKDDVGLIEVKDQSSYVAVKRNMVHKVLAALANERIKNKKVKIEVAM</sequence>
<dbReference type="Pfam" id="PF00271">
    <property type="entry name" value="Helicase_C"/>
    <property type="match status" value="1"/>
</dbReference>
<reference evidence="8 9" key="1">
    <citation type="submission" date="2015-01" db="EMBL/GenBank/DDBJ databases">
        <title>Draft genome sequence of Pedobacter sp. NL19 isolated from sludge of an effluent treatment pond in an abandoned uranium mine.</title>
        <authorList>
            <person name="Santos T."/>
            <person name="Caetano T."/>
            <person name="Covas C."/>
            <person name="Cruz A."/>
            <person name="Mendo S."/>
        </authorList>
    </citation>
    <scope>NUCLEOTIDE SEQUENCE [LARGE SCALE GENOMIC DNA]</scope>
    <source>
        <strain evidence="8 9">NL19</strain>
    </source>
</reference>
<dbReference type="InterPro" id="IPR001650">
    <property type="entry name" value="Helicase_C-like"/>
</dbReference>
<name>A0A0D0F2C0_9SPHI</name>
<keyword evidence="4" id="KW-0067">ATP-binding</keyword>
<dbReference type="EMBL" id="JXRA01000086">
    <property type="protein sequence ID" value="KIO75718.1"/>
    <property type="molecule type" value="Genomic_DNA"/>
</dbReference>
<dbReference type="SMART" id="SM00490">
    <property type="entry name" value="HELICc"/>
    <property type="match status" value="1"/>
</dbReference>
<evidence type="ECO:0000256" key="3">
    <source>
        <dbReference type="ARBA" id="ARBA00022806"/>
    </source>
</evidence>
<protein>
    <submittedName>
        <fullName evidence="8">Helicase</fullName>
    </submittedName>
</protein>
<feature type="domain" description="Helicase ATP-binding" evidence="6">
    <location>
        <begin position="23"/>
        <end position="191"/>
    </location>
</feature>
<dbReference type="Pfam" id="PF00270">
    <property type="entry name" value="DEAD"/>
    <property type="match status" value="1"/>
</dbReference>
<dbReference type="InterPro" id="IPR014001">
    <property type="entry name" value="Helicase_ATP-bd"/>
</dbReference>
<dbReference type="InterPro" id="IPR050079">
    <property type="entry name" value="DEAD_box_RNA_helicase"/>
</dbReference>
<evidence type="ECO:0000259" key="7">
    <source>
        <dbReference type="PROSITE" id="PS51194"/>
    </source>
</evidence>
<evidence type="ECO:0000256" key="1">
    <source>
        <dbReference type="ARBA" id="ARBA00022741"/>
    </source>
</evidence>
<evidence type="ECO:0000256" key="4">
    <source>
        <dbReference type="ARBA" id="ARBA00022840"/>
    </source>
</evidence>
<comment type="caution">
    <text evidence="8">The sequence shown here is derived from an EMBL/GenBank/DDBJ whole genome shotgun (WGS) entry which is preliminary data.</text>
</comment>
<dbReference type="GO" id="GO:0003676">
    <property type="term" value="F:nucleic acid binding"/>
    <property type="evidence" value="ECO:0007669"/>
    <property type="project" value="InterPro"/>
</dbReference>
<dbReference type="CDD" id="cd00268">
    <property type="entry name" value="DEADc"/>
    <property type="match status" value="1"/>
</dbReference>
<dbReference type="GO" id="GO:0005829">
    <property type="term" value="C:cytosol"/>
    <property type="evidence" value="ECO:0007669"/>
    <property type="project" value="TreeGrafter"/>
</dbReference>
<dbReference type="STRING" id="1503925.TH53_19040"/>
<keyword evidence="2" id="KW-0378">Hydrolase</keyword>
<evidence type="ECO:0000313" key="9">
    <source>
        <dbReference type="Proteomes" id="UP000032049"/>
    </source>
</evidence>
<dbReference type="InterPro" id="IPR005580">
    <property type="entry name" value="DbpA/CsdA_RNA-bd_dom"/>
</dbReference>
<dbReference type="PANTHER" id="PTHR47959">
    <property type="entry name" value="ATP-DEPENDENT RNA HELICASE RHLE-RELATED"/>
    <property type="match status" value="1"/>
</dbReference>
<dbReference type="InterPro" id="IPR011545">
    <property type="entry name" value="DEAD/DEAH_box_helicase_dom"/>
</dbReference>
<dbReference type="PROSITE" id="PS51194">
    <property type="entry name" value="HELICASE_CTER"/>
    <property type="match status" value="1"/>
</dbReference>
<dbReference type="CDD" id="cd12252">
    <property type="entry name" value="RRM_DbpA"/>
    <property type="match status" value="1"/>
</dbReference>
<dbReference type="SUPFAM" id="SSF52540">
    <property type="entry name" value="P-loop containing nucleoside triphosphate hydrolases"/>
    <property type="match status" value="1"/>
</dbReference>
<dbReference type="Pfam" id="PF03880">
    <property type="entry name" value="DbpA"/>
    <property type="match status" value="1"/>
</dbReference>
<dbReference type="GO" id="GO:0005524">
    <property type="term" value="F:ATP binding"/>
    <property type="evidence" value="ECO:0007669"/>
    <property type="project" value="UniProtKB-KW"/>
</dbReference>
<keyword evidence="9" id="KW-1185">Reference proteome</keyword>
<dbReference type="Gene3D" id="3.30.70.330">
    <property type="match status" value="1"/>
</dbReference>
<dbReference type="Proteomes" id="UP000032049">
    <property type="component" value="Unassembled WGS sequence"/>
</dbReference>
<comment type="similarity">
    <text evidence="5">Belongs to the DEAD box helicase family.</text>
</comment>
<keyword evidence="1" id="KW-0547">Nucleotide-binding</keyword>
<dbReference type="GO" id="GO:0016787">
    <property type="term" value="F:hydrolase activity"/>
    <property type="evidence" value="ECO:0007669"/>
    <property type="project" value="UniProtKB-KW"/>
</dbReference>
<dbReference type="AlphaFoldDB" id="A0A0D0F2C0"/>
<organism evidence="8 9">
    <name type="scientific">Pedobacter lusitanus</name>
    <dbReference type="NCBI Taxonomy" id="1503925"/>
    <lineage>
        <taxon>Bacteria</taxon>
        <taxon>Pseudomonadati</taxon>
        <taxon>Bacteroidota</taxon>
        <taxon>Sphingobacteriia</taxon>
        <taxon>Sphingobacteriales</taxon>
        <taxon>Sphingobacteriaceae</taxon>
        <taxon>Pedobacter</taxon>
    </lineage>
</organism>
<gene>
    <name evidence="8" type="ORF">TH53_19040</name>
</gene>